<proteinExistence type="predicted"/>
<dbReference type="EMBL" id="SGXF01000001">
    <property type="protein sequence ID" value="RZT02352.1"/>
    <property type="molecule type" value="Genomic_DNA"/>
</dbReference>
<evidence type="ECO:0000313" key="11">
    <source>
        <dbReference type="EMBL" id="RZT02352.1"/>
    </source>
</evidence>
<evidence type="ECO:0000256" key="4">
    <source>
        <dbReference type="ARBA" id="ARBA00022801"/>
    </source>
</evidence>
<gene>
    <name evidence="11" type="ORF">EV209_0465</name>
</gene>
<dbReference type="SUPFAM" id="SSF52980">
    <property type="entry name" value="Restriction endonuclease-like"/>
    <property type="match status" value="1"/>
</dbReference>
<reference evidence="11 12" key="1">
    <citation type="submission" date="2019-02" db="EMBL/GenBank/DDBJ databases">
        <title>Genomic Encyclopedia of Type Strains, Phase IV (KMG-IV): sequencing the most valuable type-strain genomes for metagenomic binning, comparative biology and taxonomic classification.</title>
        <authorList>
            <person name="Goeker M."/>
        </authorList>
    </citation>
    <scope>NUCLEOTIDE SEQUENCE [LARGE SCALE GENOMIC DNA]</scope>
    <source>
        <strain evidence="11 12">DSM 29486</strain>
    </source>
</reference>
<keyword evidence="3" id="KW-0227">DNA damage</keyword>
<dbReference type="InterPro" id="IPR011604">
    <property type="entry name" value="PDDEXK-like_dom_sf"/>
</dbReference>
<dbReference type="GO" id="GO:0006281">
    <property type="term" value="P:DNA repair"/>
    <property type="evidence" value="ECO:0007669"/>
    <property type="project" value="UniProtKB-KW"/>
</dbReference>
<dbReference type="Gene3D" id="3.90.320.10">
    <property type="match status" value="1"/>
</dbReference>
<dbReference type="GO" id="GO:0005524">
    <property type="term" value="F:ATP binding"/>
    <property type="evidence" value="ECO:0007669"/>
    <property type="project" value="UniProtKB-KW"/>
</dbReference>
<keyword evidence="5 11" id="KW-0347">Helicase</keyword>
<organism evidence="11 12">
    <name type="scientific">Cuneatibacter caecimuris</name>
    <dbReference type="NCBI Taxonomy" id="1796618"/>
    <lineage>
        <taxon>Bacteria</taxon>
        <taxon>Bacillati</taxon>
        <taxon>Bacillota</taxon>
        <taxon>Clostridia</taxon>
        <taxon>Lachnospirales</taxon>
        <taxon>Lachnospiraceae</taxon>
        <taxon>Cuneatibacter</taxon>
    </lineage>
</organism>
<dbReference type="GO" id="GO:0006310">
    <property type="term" value="P:DNA recombination"/>
    <property type="evidence" value="ECO:0007669"/>
    <property type="project" value="TreeGrafter"/>
</dbReference>
<keyword evidence="9" id="KW-0234">DNA repair</keyword>
<dbReference type="GO" id="GO:0004527">
    <property type="term" value="F:exonuclease activity"/>
    <property type="evidence" value="ECO:0007669"/>
    <property type="project" value="UniProtKB-KW"/>
</dbReference>
<dbReference type="Proteomes" id="UP000292927">
    <property type="component" value="Unassembled WGS sequence"/>
</dbReference>
<keyword evidence="4" id="KW-0378">Hydrolase</keyword>
<name>A0A4Q7PN48_9FIRM</name>
<evidence type="ECO:0000256" key="2">
    <source>
        <dbReference type="ARBA" id="ARBA00022741"/>
    </source>
</evidence>
<keyword evidence="1" id="KW-0540">Nuclease</keyword>
<keyword evidence="2" id="KW-0547">Nucleotide-binding</keyword>
<evidence type="ECO:0000256" key="6">
    <source>
        <dbReference type="ARBA" id="ARBA00022839"/>
    </source>
</evidence>
<keyword evidence="6" id="KW-0269">Exonuclease</keyword>
<dbReference type="Gene3D" id="3.40.50.300">
    <property type="entry name" value="P-loop containing nucleotide triphosphate hydrolases"/>
    <property type="match status" value="3"/>
</dbReference>
<feature type="domain" description="UvrD-like helicase C-terminal" evidence="10">
    <location>
        <begin position="254"/>
        <end position="556"/>
    </location>
</feature>
<dbReference type="SUPFAM" id="SSF52540">
    <property type="entry name" value="P-loop containing nucleoside triphosphate hydrolases"/>
    <property type="match status" value="2"/>
</dbReference>
<dbReference type="InterPro" id="IPR049035">
    <property type="entry name" value="ADDB_N"/>
</dbReference>
<dbReference type="Pfam" id="PF12705">
    <property type="entry name" value="PDDEXK_1"/>
    <property type="match status" value="1"/>
</dbReference>
<dbReference type="InterPro" id="IPR038726">
    <property type="entry name" value="PDDEXK_AddAB-type"/>
</dbReference>
<protein>
    <submittedName>
        <fullName evidence="11">DNA helicase/exodeoxyribonuclease V subunit B</fullName>
    </submittedName>
</protein>
<evidence type="ECO:0000256" key="9">
    <source>
        <dbReference type="ARBA" id="ARBA00023204"/>
    </source>
</evidence>
<keyword evidence="12" id="KW-1185">Reference proteome</keyword>
<evidence type="ECO:0000256" key="5">
    <source>
        <dbReference type="ARBA" id="ARBA00022806"/>
    </source>
</evidence>
<dbReference type="GO" id="GO:0003677">
    <property type="term" value="F:DNA binding"/>
    <property type="evidence" value="ECO:0007669"/>
    <property type="project" value="UniProtKB-KW"/>
</dbReference>
<dbReference type="Pfam" id="PF21445">
    <property type="entry name" value="ADDB_N"/>
    <property type="match status" value="1"/>
</dbReference>
<evidence type="ECO:0000256" key="3">
    <source>
        <dbReference type="ARBA" id="ARBA00022763"/>
    </source>
</evidence>
<sequence length="1134" mass="128172">MSLQFITGSCGSGKSYKLYADVIRESLDHPRRHYIVIVPEQASLQIQHTLVDLHPRHALMQIEVLSFNRLAYRVFEKLNIAAPKILDDTGKSMILRKSAGRRKKDLAVFGSSLSRSGFIGELKSVLSEFRQYGVEPDKVDLTGAGELLQAKFRDLSVVFQAFQEAMEKDYVTAEELLQVLCRHIDRAEFLRDSIVVLDEFTGFTPVQYQLVESLLRLAAQVRVSVTIDPALPESSLFYMSREMKRKLEDLAMRQDIPVDREIRLSGLPKRYEKAPELFYLGRSLGMPGAGYEGSCQAVRISSAPGADGEVRFALREILRLVRSEGYRYREIAVIAGDLSRYSGPIVHYFGRAGLPYFIDQKKSLLGHPLVDMLRCLLEAIQQNFTYDSMFRLLKNVLIGLDVEEISLLENYVLETGVRGAGRWQEEWAYRGKRLSREELEQVNATRQRAVELIFPLCSALKEEKEQTVSQRLFLLRRFLEETGAEQRIEALRRQLEAEGDLEREKEYAQSYDKVMELFGQFETLMGNERMTLQVFSEILEAGFSEIQVGLIPAALDRLVVGDLRRTRLGGIRALFVLGCNEGCMPPREMRGGLLSDLEREFLKEQGVELAPTGRESSLQQQFYLYLMLGRPSEHLFLSCSQADGAGRGSMQAGFLKQLKKNFAIPDSVGQENCFTVPADGLDDLAAGFSDAVRGDASLQWKALYQWFSGQKEFAEAVEQLQRASSCVFRPESLPANVVLRLYGDVPVSSITSLEQFAGCPYSHFLQAGLKLLPRMQYQLEAVDLGNIFHASLEEFFVNMRRAGLDWKELDEKQRTFLVDQSVSAVAERYGNTILRSSARNAYLEGRLRRVADETVWALQEQLKCGSFIPGGSELSFRPEDRLPGLSFVLDGGMRMELQGRIDRVDLAFDGDRIYVKIIDYKSGMTGFEPARIYHGLQLQLMVYLQAAVEMVKRKYPDKEVVPAGVFYYRIQDPVIEATGHEDEKQLREAVLKELRMDGLANSDPRVLDMLDHTPGKNSRVISRLERREDGTASTRSRAAGRKQLELLRGYAVDKVKELGSHMAAGEIPASPYELAGRMPCEYCPYGAVCGFDRQLEGCRPRKLPAIGLEELWNILERKGGDRDGAVDQGTTENY</sequence>
<comment type="caution">
    <text evidence="11">The sequence shown here is derived from an EMBL/GenBank/DDBJ whole genome shotgun (WGS) entry which is preliminary data.</text>
</comment>
<dbReference type="PROSITE" id="PS51217">
    <property type="entry name" value="UVRD_HELICASE_CTER"/>
    <property type="match status" value="1"/>
</dbReference>
<dbReference type="PANTHER" id="PTHR30591:SF1">
    <property type="entry name" value="RECBCD ENZYME SUBUNIT RECC"/>
    <property type="match status" value="1"/>
</dbReference>
<evidence type="ECO:0000256" key="1">
    <source>
        <dbReference type="ARBA" id="ARBA00022722"/>
    </source>
</evidence>
<dbReference type="PANTHER" id="PTHR30591">
    <property type="entry name" value="RECBCD ENZYME SUBUNIT RECC"/>
    <property type="match status" value="1"/>
</dbReference>
<evidence type="ECO:0000313" key="12">
    <source>
        <dbReference type="Proteomes" id="UP000292927"/>
    </source>
</evidence>
<dbReference type="InterPro" id="IPR027417">
    <property type="entry name" value="P-loop_NTPase"/>
</dbReference>
<dbReference type="GO" id="GO:0004386">
    <property type="term" value="F:helicase activity"/>
    <property type="evidence" value="ECO:0007669"/>
    <property type="project" value="UniProtKB-KW"/>
</dbReference>
<keyword evidence="7" id="KW-0067">ATP-binding</keyword>
<keyword evidence="8" id="KW-0238">DNA-binding</keyword>
<dbReference type="InterPro" id="IPR014017">
    <property type="entry name" value="DNA_helicase_UvrD-like_C"/>
</dbReference>
<dbReference type="InterPro" id="IPR011335">
    <property type="entry name" value="Restrct_endonuc-II-like"/>
</dbReference>
<accession>A0A4Q7PN48</accession>
<evidence type="ECO:0000256" key="7">
    <source>
        <dbReference type="ARBA" id="ARBA00022840"/>
    </source>
</evidence>
<dbReference type="AlphaFoldDB" id="A0A4Q7PN48"/>
<evidence type="ECO:0000256" key="8">
    <source>
        <dbReference type="ARBA" id="ARBA00023125"/>
    </source>
</evidence>
<evidence type="ECO:0000259" key="10">
    <source>
        <dbReference type="PROSITE" id="PS51217"/>
    </source>
</evidence>